<name>A0A9P6G4T8_9PLEO</name>
<feature type="region of interest" description="Disordered" evidence="5">
    <location>
        <begin position="963"/>
        <end position="1014"/>
    </location>
</feature>
<evidence type="ECO:0000313" key="7">
    <source>
        <dbReference type="EMBL" id="KAF9729096.1"/>
    </source>
</evidence>
<evidence type="ECO:0000313" key="8">
    <source>
        <dbReference type="Proteomes" id="UP000756921"/>
    </source>
</evidence>
<evidence type="ECO:0000256" key="2">
    <source>
        <dbReference type="ARBA" id="ARBA00022771"/>
    </source>
</evidence>
<evidence type="ECO:0000256" key="4">
    <source>
        <dbReference type="PROSITE-ProRule" id="PRU00452"/>
    </source>
</evidence>
<feature type="region of interest" description="Disordered" evidence="5">
    <location>
        <begin position="164"/>
        <end position="200"/>
    </location>
</feature>
<dbReference type="GO" id="GO:0016925">
    <property type="term" value="P:protein sumoylation"/>
    <property type="evidence" value="ECO:0007669"/>
    <property type="project" value="TreeGrafter"/>
</dbReference>
<keyword evidence="1" id="KW-0479">Metal-binding</keyword>
<dbReference type="Pfam" id="PF02891">
    <property type="entry name" value="zf-MIZ"/>
    <property type="match status" value="1"/>
</dbReference>
<feature type="compositionally biased region" description="Basic and acidic residues" evidence="5">
    <location>
        <begin position="963"/>
        <end position="983"/>
    </location>
</feature>
<keyword evidence="8" id="KW-1185">Reference proteome</keyword>
<feature type="compositionally biased region" description="Polar residues" evidence="5">
    <location>
        <begin position="89"/>
        <end position="99"/>
    </location>
</feature>
<reference evidence="7" key="1">
    <citation type="journal article" date="2020" name="Mol. Plant Microbe Interact.">
        <title>Genome Sequence of the Biocontrol Agent Coniothyrium minitans strain Conio (IMI 134523).</title>
        <authorList>
            <person name="Patel D."/>
            <person name="Shittu T.A."/>
            <person name="Baroncelli R."/>
            <person name="Muthumeenakshi S."/>
            <person name="Osborne T.H."/>
            <person name="Janganan T.K."/>
            <person name="Sreenivasaprasad S."/>
        </authorList>
    </citation>
    <scope>NUCLEOTIDE SEQUENCE</scope>
    <source>
        <strain evidence="7">Conio</strain>
    </source>
</reference>
<dbReference type="PANTHER" id="PTHR10782">
    <property type="entry name" value="ZINC FINGER MIZ DOMAIN-CONTAINING PROTEIN"/>
    <property type="match status" value="1"/>
</dbReference>
<organism evidence="7 8">
    <name type="scientific">Paraphaeosphaeria minitans</name>
    <dbReference type="NCBI Taxonomy" id="565426"/>
    <lineage>
        <taxon>Eukaryota</taxon>
        <taxon>Fungi</taxon>
        <taxon>Dikarya</taxon>
        <taxon>Ascomycota</taxon>
        <taxon>Pezizomycotina</taxon>
        <taxon>Dothideomycetes</taxon>
        <taxon>Pleosporomycetidae</taxon>
        <taxon>Pleosporales</taxon>
        <taxon>Massarineae</taxon>
        <taxon>Didymosphaeriaceae</taxon>
        <taxon>Paraphaeosphaeria</taxon>
    </lineage>
</organism>
<dbReference type="GO" id="GO:0061665">
    <property type="term" value="F:SUMO ligase activity"/>
    <property type="evidence" value="ECO:0007669"/>
    <property type="project" value="TreeGrafter"/>
</dbReference>
<proteinExistence type="predicted"/>
<gene>
    <name evidence="7" type="ORF">PMIN01_12786</name>
</gene>
<feature type="compositionally biased region" description="Low complexity" evidence="5">
    <location>
        <begin position="266"/>
        <end position="284"/>
    </location>
</feature>
<dbReference type="AlphaFoldDB" id="A0A9P6G4T8"/>
<evidence type="ECO:0000256" key="1">
    <source>
        <dbReference type="ARBA" id="ARBA00022723"/>
    </source>
</evidence>
<evidence type="ECO:0000256" key="5">
    <source>
        <dbReference type="SAM" id="MobiDB-lite"/>
    </source>
</evidence>
<dbReference type="Gene3D" id="3.30.40.10">
    <property type="entry name" value="Zinc/RING finger domain, C3HC4 (zinc finger)"/>
    <property type="match status" value="1"/>
</dbReference>
<feature type="compositionally biased region" description="Polar residues" evidence="5">
    <location>
        <begin position="252"/>
        <end position="264"/>
    </location>
</feature>
<feature type="region of interest" description="Disordered" evidence="5">
    <location>
        <begin position="28"/>
        <end position="126"/>
    </location>
</feature>
<dbReference type="PROSITE" id="PS51044">
    <property type="entry name" value="ZF_SP_RING"/>
    <property type="match status" value="1"/>
</dbReference>
<dbReference type="OrthoDB" id="27975at2759"/>
<dbReference type="GO" id="GO:0000785">
    <property type="term" value="C:chromatin"/>
    <property type="evidence" value="ECO:0007669"/>
    <property type="project" value="TreeGrafter"/>
</dbReference>
<dbReference type="InterPro" id="IPR013083">
    <property type="entry name" value="Znf_RING/FYVE/PHD"/>
</dbReference>
<comment type="caution">
    <text evidence="7">The sequence shown here is derived from an EMBL/GenBank/DDBJ whole genome shotgun (WGS) entry which is preliminary data.</text>
</comment>
<dbReference type="GO" id="GO:0008270">
    <property type="term" value="F:zinc ion binding"/>
    <property type="evidence" value="ECO:0007669"/>
    <property type="project" value="UniProtKB-KW"/>
</dbReference>
<feature type="region of interest" description="Disordered" evidence="5">
    <location>
        <begin position="237"/>
        <end position="315"/>
    </location>
</feature>
<dbReference type="InterPro" id="IPR004181">
    <property type="entry name" value="Znf_MIZ"/>
</dbReference>
<accession>A0A9P6G4T8</accession>
<sequence>MTRGGRPAPPAADKDVATRVTLNHVLGNLGGRQKSWMNPGIVPATPPILPSHLPTDVPRKRRRYPEEYADADAEPRQAPTRGAAREEPASNSTSPQLANVLSHPPNGPRLPSPTAVLPSPSPSEDAHLDYHAIVSHAPAHATQSTGDDQQPGHLSLDEAFLEGARQGAAAPKRPSAGTSPLLANKRTRPSFAAPPPRTSSVYIDLQDVDPRVSAGQTQSESPTLHRIHREGPTLHQIHGESPAMHQPCSPGFGQSSSNQSQYRPRQQVPLQQSSAQQRDPSQTHPNPPTPPFPSTHQPSLTSGARLGNNWDTRDTPYAPMNLRAHILQELTRFHSTVPPDTSDHKRLTALEHAAQQMDWDYLITHHFYCLLSLDQKALPASIRENKHASRTELFLSEALDLNHGLHPATQEFFVRFPIPLHLWAKLNPSQFRSDVNNFSDLMNRSPRYFELKKLCNERDLPPTMHELADDLGIRSRQLQTIVFTAAVRRLWVKQGLPPGDILNQHEHAALQCFSSTQETFYRRRSQAHDLERERRLEMRYWFESFTRLRDIYAPVARDALEGFRAIHQVPVLESNYPTTSLPHPRQPQRTLSEYNHRLSLPQPHMYPGPLSATQRPRHQLQRQSEVQPQPRRLLIPPPGHREPQQHMPHPARFALHQAHLRSPTLRSKTKERLYLYVQDFVGKPRRLVDARNRVEKWAFTLSPEQMATIPKNDQGEAGGLPVRVIDETSSMLRLRCVKWNPAQDFNPHRWATSDTSWIPFSFFQLNSKPLEQRKKLYYGRDLPIDLTSLVKVGENILEISLVRAPENQNFGNYLIAIEVLGAKFHGALMRTILTEQHISAATTRQRIRHKLSGTGTADDEIAVVNSTLNIALFDPFSMSEICKIPVRSRACDHFDCFDLETFLSTRKINADSTVPDSWKCPICNGDARPPLLVVDGFLQEVRSDLEKQGLLKTRAIVMSEDGSWKPKPEVREGVADHGDDVGRVRTSFAKPSGQHRPPVTQTVEVIDLGDSDDD</sequence>
<dbReference type="Proteomes" id="UP000756921">
    <property type="component" value="Unassembled WGS sequence"/>
</dbReference>
<keyword evidence="3" id="KW-0862">Zinc</keyword>
<protein>
    <submittedName>
        <fullName evidence="7">MIZ/SP-RING zinc finger</fullName>
    </submittedName>
</protein>
<evidence type="ECO:0000256" key="3">
    <source>
        <dbReference type="ARBA" id="ARBA00022833"/>
    </source>
</evidence>
<dbReference type="EMBL" id="WJXW01000017">
    <property type="protein sequence ID" value="KAF9729096.1"/>
    <property type="molecule type" value="Genomic_DNA"/>
</dbReference>
<dbReference type="PANTHER" id="PTHR10782:SF4">
    <property type="entry name" value="TONALLI, ISOFORM E"/>
    <property type="match status" value="1"/>
</dbReference>
<feature type="region of interest" description="Disordered" evidence="5">
    <location>
        <begin position="599"/>
        <end position="647"/>
    </location>
</feature>
<feature type="domain" description="SP-RING-type" evidence="6">
    <location>
        <begin position="857"/>
        <end position="947"/>
    </location>
</feature>
<keyword evidence="2 4" id="KW-0863">Zinc-finger</keyword>
<evidence type="ECO:0000259" key="6">
    <source>
        <dbReference type="PROSITE" id="PS51044"/>
    </source>
</evidence>